<dbReference type="PANTHER" id="PTHR30537">
    <property type="entry name" value="HTH-TYPE TRANSCRIPTIONAL REGULATOR"/>
    <property type="match status" value="1"/>
</dbReference>
<dbReference type="EMBL" id="LAQU01000008">
    <property type="protein sequence ID" value="KKB63738.1"/>
    <property type="molecule type" value="Genomic_DNA"/>
</dbReference>
<dbReference type="GO" id="GO:0003700">
    <property type="term" value="F:DNA-binding transcription factor activity"/>
    <property type="evidence" value="ECO:0007669"/>
    <property type="project" value="InterPro"/>
</dbReference>
<gene>
    <name evidence="6" type="ORF">WM40_10530</name>
</gene>
<dbReference type="FunFam" id="1.10.10.10:FF:000001">
    <property type="entry name" value="LysR family transcriptional regulator"/>
    <property type="match status" value="1"/>
</dbReference>
<dbReference type="RefSeq" id="WP_046152813.1">
    <property type="nucleotide sequence ID" value="NZ_CADFGU010000011.1"/>
</dbReference>
<dbReference type="STRING" id="28092.WM40_10530"/>
<dbReference type="AlphaFoldDB" id="A0A0F5K0W4"/>
<sequence>MPSLPSLPSLRAFEATVRLGGFARAAVELHVSTSAVSHQIRALEETLGVRLLERSTGLGGIALTQAGARLLPAASEALSMLEAACLEITKSTRRLTISANVSFSSMWLAQRMAAFSASHPEASLNSIVQEGPPDESRYSVDVAIVHVAERDIQPDDLVLLREAVFPVCSPTLHAVAATAGPCLLLQQEHRDFPEIEWHYWMGRMALPDNFETKIVRYSSFSQVIGAAVAGAGLALGRLPLIESELKSGRLVRVRPDLCQAASWRYVLRRGKAREHRLVDRLIAFLQAEAAAIPEVTRQDVRA</sequence>
<dbReference type="SUPFAM" id="SSF53850">
    <property type="entry name" value="Periplasmic binding protein-like II"/>
    <property type="match status" value="1"/>
</dbReference>
<evidence type="ECO:0000313" key="7">
    <source>
        <dbReference type="Proteomes" id="UP000033618"/>
    </source>
</evidence>
<evidence type="ECO:0000313" key="6">
    <source>
        <dbReference type="EMBL" id="KKB63738.1"/>
    </source>
</evidence>
<organism evidence="6 7">
    <name type="scientific">Robbsia andropogonis</name>
    <dbReference type="NCBI Taxonomy" id="28092"/>
    <lineage>
        <taxon>Bacteria</taxon>
        <taxon>Pseudomonadati</taxon>
        <taxon>Pseudomonadota</taxon>
        <taxon>Betaproteobacteria</taxon>
        <taxon>Burkholderiales</taxon>
        <taxon>Burkholderiaceae</taxon>
        <taxon>Robbsia</taxon>
    </lineage>
</organism>
<dbReference type="GO" id="GO:0003677">
    <property type="term" value="F:DNA binding"/>
    <property type="evidence" value="ECO:0007669"/>
    <property type="project" value="UniProtKB-KW"/>
</dbReference>
<dbReference type="InterPro" id="IPR036390">
    <property type="entry name" value="WH_DNA-bd_sf"/>
</dbReference>
<keyword evidence="4" id="KW-0804">Transcription</keyword>
<accession>A0A0F5K0W4</accession>
<reference evidence="6 7" key="1">
    <citation type="submission" date="2015-03" db="EMBL/GenBank/DDBJ databases">
        <title>Draft Genome Sequence of Burkholderia andropogonis type strain ICMP2807, isolated from Sorghum bicolor.</title>
        <authorList>
            <person name="Lopes-Santos L."/>
            <person name="Castro D.B."/>
            <person name="Ottoboni L.M."/>
            <person name="Park D."/>
            <person name="Weirc B.S."/>
            <person name="Destefano S.A."/>
        </authorList>
    </citation>
    <scope>NUCLEOTIDE SEQUENCE [LARGE SCALE GENOMIC DNA]</scope>
    <source>
        <strain evidence="6 7">ICMP2807</strain>
    </source>
</reference>
<dbReference type="Pfam" id="PF00126">
    <property type="entry name" value="HTH_1"/>
    <property type="match status" value="1"/>
</dbReference>
<dbReference type="PRINTS" id="PR00039">
    <property type="entry name" value="HTHLYSR"/>
</dbReference>
<evidence type="ECO:0000256" key="3">
    <source>
        <dbReference type="ARBA" id="ARBA00023125"/>
    </source>
</evidence>
<evidence type="ECO:0000256" key="4">
    <source>
        <dbReference type="ARBA" id="ARBA00023163"/>
    </source>
</evidence>
<dbReference type="PROSITE" id="PS50931">
    <property type="entry name" value="HTH_LYSR"/>
    <property type="match status" value="1"/>
</dbReference>
<dbReference type="Proteomes" id="UP000033618">
    <property type="component" value="Unassembled WGS sequence"/>
</dbReference>
<keyword evidence="7" id="KW-1185">Reference proteome</keyword>
<comment type="similarity">
    <text evidence="1">Belongs to the LysR transcriptional regulatory family.</text>
</comment>
<feature type="domain" description="HTH lysR-type" evidence="5">
    <location>
        <begin position="5"/>
        <end position="64"/>
    </location>
</feature>
<dbReference type="InterPro" id="IPR058163">
    <property type="entry name" value="LysR-type_TF_proteobact-type"/>
</dbReference>
<name>A0A0F5K0W4_9BURK</name>
<dbReference type="InterPro" id="IPR005119">
    <property type="entry name" value="LysR_subst-bd"/>
</dbReference>
<proteinExistence type="inferred from homology"/>
<dbReference type="InterPro" id="IPR000847">
    <property type="entry name" value="LysR_HTH_N"/>
</dbReference>
<comment type="caution">
    <text evidence="6">The sequence shown here is derived from an EMBL/GenBank/DDBJ whole genome shotgun (WGS) entry which is preliminary data.</text>
</comment>
<protein>
    <submittedName>
        <fullName evidence="6">LysR family transcriptional regulator</fullName>
    </submittedName>
</protein>
<dbReference type="PANTHER" id="PTHR30537:SF5">
    <property type="entry name" value="HTH-TYPE TRANSCRIPTIONAL ACTIVATOR TTDR-RELATED"/>
    <property type="match status" value="1"/>
</dbReference>
<dbReference type="Gene3D" id="1.10.10.10">
    <property type="entry name" value="Winged helix-like DNA-binding domain superfamily/Winged helix DNA-binding domain"/>
    <property type="match status" value="1"/>
</dbReference>
<dbReference type="Gene3D" id="3.40.190.10">
    <property type="entry name" value="Periplasmic binding protein-like II"/>
    <property type="match status" value="2"/>
</dbReference>
<dbReference type="SUPFAM" id="SSF46785">
    <property type="entry name" value="Winged helix' DNA-binding domain"/>
    <property type="match status" value="1"/>
</dbReference>
<dbReference type="InterPro" id="IPR036388">
    <property type="entry name" value="WH-like_DNA-bd_sf"/>
</dbReference>
<keyword evidence="2" id="KW-0805">Transcription regulation</keyword>
<keyword evidence="3" id="KW-0238">DNA-binding</keyword>
<evidence type="ECO:0000256" key="2">
    <source>
        <dbReference type="ARBA" id="ARBA00023015"/>
    </source>
</evidence>
<evidence type="ECO:0000259" key="5">
    <source>
        <dbReference type="PROSITE" id="PS50931"/>
    </source>
</evidence>
<dbReference type="PATRIC" id="fig|28092.6.peg.2482"/>
<dbReference type="OrthoDB" id="8858130at2"/>
<dbReference type="Pfam" id="PF03466">
    <property type="entry name" value="LysR_substrate"/>
    <property type="match status" value="1"/>
</dbReference>
<evidence type="ECO:0000256" key="1">
    <source>
        <dbReference type="ARBA" id="ARBA00009437"/>
    </source>
</evidence>